<comment type="catalytic activity">
    <reaction evidence="1">
        <text>Endohydrolysis of (1-&gt;4)-beta-D-glucosidic linkages in cellulose, lichenin and cereal beta-D-glucans.</text>
        <dbReference type="EC" id="3.2.1.4"/>
    </reaction>
</comment>
<keyword evidence="6" id="KW-0479">Metal-binding</keyword>
<evidence type="ECO:0000256" key="6">
    <source>
        <dbReference type="ARBA" id="ARBA00022723"/>
    </source>
</evidence>
<organism evidence="18 19">
    <name type="scientific">Caldicellulosiruptor naganoensis</name>
    <dbReference type="NCBI Taxonomy" id="29324"/>
    <lineage>
        <taxon>Bacteria</taxon>
        <taxon>Bacillati</taxon>
        <taxon>Bacillota</taxon>
        <taxon>Bacillota incertae sedis</taxon>
        <taxon>Caldicellulosiruptorales</taxon>
        <taxon>Caldicellulosiruptoraceae</taxon>
        <taxon>Caldicellulosiruptor</taxon>
    </lineage>
</organism>
<comment type="similarity">
    <text evidence="14">Belongs to the polysaccharide lyase 9 family.</text>
</comment>
<evidence type="ECO:0000313" key="19">
    <source>
        <dbReference type="Proteomes" id="UP001164745"/>
    </source>
</evidence>
<dbReference type="Proteomes" id="UP001164745">
    <property type="component" value="Chromosome"/>
</dbReference>
<evidence type="ECO:0000259" key="17">
    <source>
        <dbReference type="PROSITE" id="PS51172"/>
    </source>
</evidence>
<gene>
    <name evidence="18" type="ORF">OTJ99_000858</name>
</gene>
<keyword evidence="13" id="KW-0624">Polysaccharide degradation</keyword>
<dbReference type="SUPFAM" id="SSF51126">
    <property type="entry name" value="Pectin lyase-like"/>
    <property type="match status" value="1"/>
</dbReference>
<dbReference type="InterPro" id="IPR008965">
    <property type="entry name" value="CBM2/CBM3_carb-bd_dom_sf"/>
</dbReference>
<dbReference type="Pfam" id="PF00150">
    <property type="entry name" value="Cellulase"/>
    <property type="match status" value="1"/>
</dbReference>
<dbReference type="PROSITE" id="PS00659">
    <property type="entry name" value="GLYCOSYL_HYDROL_F5"/>
    <property type="match status" value="1"/>
</dbReference>
<feature type="domain" description="CBM3" evidence="17">
    <location>
        <begin position="572"/>
        <end position="725"/>
    </location>
</feature>
<sequence>MRVKTKIGKKWLSILCTVVFLLNILFIANVTNLPKVNAATSNDGVVKIDTSTLIGTNHAHCWYRDKLETALRGIRSWGMNSVRVVLSNGYRWTKIPASEVANIISLSRSLGFRAIVLEVHDTTGYGEDGAACSLAQAVEYWKEIKSVLDGNEDFVIINIGNEPYGNNNYQNWVNDTKNAIKALRDAGFKHMIMVDAPNWGQDWSNTMRDNAQSIMEADPLRNLVFSIHMYGVYNTASKVEEYIKSFVEKGLPLVIGEFGHQHTDGDPDEEAIVRYAKQYKIGLFSWSWCGNSSYVGYLDMVNNWDPNNPTPWGQWYKTNAIGTSSTPTPTPTVTPTPTPTVTVTATPTPTPTPVSTPATSGQIKVLYANKETNSTTNTIRPWLKVVNSGSSAIDLSRVTIRYWYTVDGDKAQSAVSDWAQIGASNVTFKFVKLSSSVNGADYYLEIGFKSGAGQLQPGKDTGEIQIRFNKSDWSNYNQGNDWSWLQSMTSYGENMKVTAYIDGVLVWGQEPSGATPAPTVTVAPTPTPTVTPTPTLTPTPTPTATPTPTSTSTPTPTVTTAPTPTPSSTPATSGQIKVLYANKETNSTTNTIRPWLKVVNSGSSAIDLSRVTIRYWYTVDGDKAQSAVSDWAQIGASNVTFKFVKLSSSVNGADYYLEIGFKSGAGQLQPGKDTGEIQIRFNKSDWSNYNQGNDWSWLQSMTSYGENVKVTAYIDGVLVWGQEPSGATPAPTVTVAPTPTPTVTATPTPTPTPTPAPTPTATPTPTPTPTVTPTPTPTPTTVPTPAPTPVPGVNAIYVAPSGSPDNPGTIDRPTTLEKAITIVQPGQIIYMRGGTYKYSVQITIERNNSGTSNARKCIYAFPNERPILDFSSQPYGSVDSNPRGLQINGNYWHIKGLEVMGAADNGIFVGGSYNIIEQCEIHHNRDSGLQISRYISSATRDEWPSYNLILNCTSHDNMDPDNGEDADGFACKLTAGPGNVFRGCVAYYNVDDGWDLYTKSETGAIGEVLIEDCVAYGHGQTSNGSATSSSDGNGFKLGGSNIKVNHTVRRCIAFNNNKHGFTYNSNPGSITVENCTGYNNGLKVSGRNFYFEEGTHVLKNCLSYKESASSDLVSGTIINCVLWSNRQAIKPNGQLVTDNDFYSLTPTITRNSDGSLNLGDFLKPKPGSGLEGIGAR</sequence>
<feature type="compositionally biased region" description="Low complexity" evidence="15">
    <location>
        <begin position="546"/>
        <end position="572"/>
    </location>
</feature>
<keyword evidence="16" id="KW-0472">Membrane</keyword>
<keyword evidence="5" id="KW-0964">Secreted</keyword>
<keyword evidence="12" id="KW-0326">Glycosidase</keyword>
<dbReference type="EC" id="3.2.1.4" evidence="4"/>
<feature type="region of interest" description="Disordered" evidence="15">
    <location>
        <begin position="516"/>
        <end position="573"/>
    </location>
</feature>
<dbReference type="InterPro" id="IPR001956">
    <property type="entry name" value="CBM3"/>
</dbReference>
<dbReference type="InterPro" id="IPR001547">
    <property type="entry name" value="Glyco_hydro_5"/>
</dbReference>
<dbReference type="InterPro" id="IPR039448">
    <property type="entry name" value="Beta_helix"/>
</dbReference>
<proteinExistence type="inferred from homology"/>
<dbReference type="PROSITE" id="PS51172">
    <property type="entry name" value="CBM3"/>
    <property type="match status" value="2"/>
</dbReference>
<feature type="region of interest" description="Disordered" evidence="15">
    <location>
        <begin position="729"/>
        <end position="786"/>
    </location>
</feature>
<name>A0ABY7BMQ5_9FIRM</name>
<evidence type="ECO:0000313" key="18">
    <source>
        <dbReference type="EMBL" id="WAM32679.1"/>
    </source>
</evidence>
<dbReference type="InterPro" id="IPR017853">
    <property type="entry name" value="GH"/>
</dbReference>
<dbReference type="InterPro" id="IPR036966">
    <property type="entry name" value="CBM3_sf"/>
</dbReference>
<evidence type="ECO:0000256" key="16">
    <source>
        <dbReference type="SAM" id="Phobius"/>
    </source>
</evidence>
<feature type="domain" description="CBM3" evidence="17">
    <location>
        <begin position="359"/>
        <end position="512"/>
    </location>
</feature>
<dbReference type="SMART" id="SM00710">
    <property type="entry name" value="PbH1"/>
    <property type="match status" value="8"/>
</dbReference>
<dbReference type="Gene3D" id="2.160.20.10">
    <property type="entry name" value="Single-stranded right-handed beta-helix, Pectin lyase-like"/>
    <property type="match status" value="1"/>
</dbReference>
<dbReference type="Gene3D" id="3.20.20.80">
    <property type="entry name" value="Glycosidases"/>
    <property type="match status" value="1"/>
</dbReference>
<feature type="transmembrane region" description="Helical" evidence="16">
    <location>
        <begin position="12"/>
        <end position="31"/>
    </location>
</feature>
<dbReference type="PANTHER" id="PTHR40088">
    <property type="entry name" value="PECTATE LYASE (EUROFUNG)"/>
    <property type="match status" value="1"/>
</dbReference>
<keyword evidence="16" id="KW-1133">Transmembrane helix</keyword>
<evidence type="ECO:0000256" key="4">
    <source>
        <dbReference type="ARBA" id="ARBA00012601"/>
    </source>
</evidence>
<comment type="cofactor">
    <cofactor evidence="2">
        <name>Ca(2+)</name>
        <dbReference type="ChEBI" id="CHEBI:29108"/>
    </cofactor>
</comment>
<evidence type="ECO:0000256" key="1">
    <source>
        <dbReference type="ARBA" id="ARBA00000966"/>
    </source>
</evidence>
<dbReference type="RefSeq" id="WP_045165557.1">
    <property type="nucleotide sequence ID" value="NZ_CP113864.1"/>
</dbReference>
<evidence type="ECO:0000256" key="5">
    <source>
        <dbReference type="ARBA" id="ARBA00022525"/>
    </source>
</evidence>
<evidence type="ECO:0000256" key="13">
    <source>
        <dbReference type="ARBA" id="ARBA00023326"/>
    </source>
</evidence>
<keyword evidence="9" id="KW-0106">Calcium</keyword>
<dbReference type="EMBL" id="CP113864">
    <property type="protein sequence ID" value="WAM32679.1"/>
    <property type="molecule type" value="Genomic_DNA"/>
</dbReference>
<comment type="subcellular location">
    <subcellularLocation>
        <location evidence="3">Secreted</location>
    </subcellularLocation>
</comment>
<keyword evidence="11" id="KW-0456">Lyase</keyword>
<dbReference type="InterPro" id="IPR006626">
    <property type="entry name" value="PbH1"/>
</dbReference>
<feature type="compositionally biased region" description="Pro residues" evidence="15">
    <location>
        <begin position="525"/>
        <end position="545"/>
    </location>
</feature>
<feature type="compositionally biased region" description="Pro residues" evidence="15">
    <location>
        <begin position="328"/>
        <end position="338"/>
    </location>
</feature>
<dbReference type="Gene3D" id="2.60.40.710">
    <property type="entry name" value="Endoglucanase-like"/>
    <property type="match status" value="2"/>
</dbReference>
<evidence type="ECO:0000256" key="8">
    <source>
        <dbReference type="ARBA" id="ARBA00022801"/>
    </source>
</evidence>
<dbReference type="InterPro" id="IPR011050">
    <property type="entry name" value="Pectin_lyase_fold/virulence"/>
</dbReference>
<keyword evidence="8" id="KW-0378">Hydrolase</keyword>
<evidence type="ECO:0000256" key="10">
    <source>
        <dbReference type="ARBA" id="ARBA00023001"/>
    </source>
</evidence>
<keyword evidence="10" id="KW-0136">Cellulose degradation</keyword>
<dbReference type="InterPro" id="IPR018087">
    <property type="entry name" value="Glyco_hydro_5_CS"/>
</dbReference>
<accession>A0ABY7BMQ5</accession>
<evidence type="ECO:0000256" key="9">
    <source>
        <dbReference type="ARBA" id="ARBA00022837"/>
    </source>
</evidence>
<dbReference type="Pfam" id="PF13229">
    <property type="entry name" value="Beta_helix"/>
    <property type="match status" value="1"/>
</dbReference>
<feature type="compositionally biased region" description="Pro residues" evidence="15">
    <location>
        <begin position="748"/>
        <end position="786"/>
    </location>
</feature>
<feature type="compositionally biased region" description="Low complexity" evidence="15">
    <location>
        <begin position="729"/>
        <end position="747"/>
    </location>
</feature>
<evidence type="ECO:0000256" key="7">
    <source>
        <dbReference type="ARBA" id="ARBA00022729"/>
    </source>
</evidence>
<dbReference type="SMART" id="SM01067">
    <property type="entry name" value="CBM_3"/>
    <property type="match status" value="2"/>
</dbReference>
<dbReference type="SUPFAM" id="SSF49384">
    <property type="entry name" value="Carbohydrate-binding domain"/>
    <property type="match status" value="2"/>
</dbReference>
<evidence type="ECO:0000256" key="3">
    <source>
        <dbReference type="ARBA" id="ARBA00004613"/>
    </source>
</evidence>
<dbReference type="PANTHER" id="PTHR40088:SF1">
    <property type="entry name" value="PECTATE LYASE PEL9"/>
    <property type="match status" value="1"/>
</dbReference>
<keyword evidence="19" id="KW-1185">Reference proteome</keyword>
<keyword evidence="7" id="KW-0732">Signal</keyword>
<feature type="region of interest" description="Disordered" evidence="15">
    <location>
        <begin position="324"/>
        <end position="358"/>
    </location>
</feature>
<evidence type="ECO:0000256" key="14">
    <source>
        <dbReference type="ARBA" id="ARBA00038263"/>
    </source>
</evidence>
<dbReference type="InterPro" id="IPR052052">
    <property type="entry name" value="Polysaccharide_Lyase_9"/>
</dbReference>
<evidence type="ECO:0000256" key="11">
    <source>
        <dbReference type="ARBA" id="ARBA00023239"/>
    </source>
</evidence>
<keyword evidence="16" id="KW-0812">Transmembrane</keyword>
<keyword evidence="13" id="KW-0119">Carbohydrate metabolism</keyword>
<evidence type="ECO:0000256" key="15">
    <source>
        <dbReference type="SAM" id="MobiDB-lite"/>
    </source>
</evidence>
<reference evidence="18" key="1">
    <citation type="submission" date="2022-12" db="EMBL/GenBank/DDBJ databases">
        <authorList>
            <person name="Bing R.G."/>
            <person name="Willard D.J."/>
            <person name="Manesh M.J.H."/>
            <person name="Laemthong T."/>
            <person name="Crosby J.R."/>
            <person name="Kelly R.M."/>
        </authorList>
    </citation>
    <scope>NUCLEOTIDE SEQUENCE</scope>
    <source>
        <strain evidence="18">DSM 8991</strain>
    </source>
</reference>
<dbReference type="Pfam" id="PF00942">
    <property type="entry name" value="CBM_3"/>
    <property type="match status" value="2"/>
</dbReference>
<dbReference type="SUPFAM" id="SSF51445">
    <property type="entry name" value="(Trans)glycosidases"/>
    <property type="match status" value="1"/>
</dbReference>
<evidence type="ECO:0000256" key="2">
    <source>
        <dbReference type="ARBA" id="ARBA00001913"/>
    </source>
</evidence>
<protein>
    <recommendedName>
        <fullName evidence="4">cellulase</fullName>
        <ecNumber evidence="4">3.2.1.4</ecNumber>
    </recommendedName>
</protein>
<evidence type="ECO:0000256" key="12">
    <source>
        <dbReference type="ARBA" id="ARBA00023295"/>
    </source>
</evidence>
<dbReference type="InterPro" id="IPR012334">
    <property type="entry name" value="Pectin_lyas_fold"/>
</dbReference>